<dbReference type="InParanoid" id="A0A2G5C2E2"/>
<evidence type="ECO:0000313" key="1">
    <source>
        <dbReference type="EMBL" id="PIA25415.1"/>
    </source>
</evidence>
<reference evidence="1 2" key="1">
    <citation type="submission" date="2017-09" db="EMBL/GenBank/DDBJ databases">
        <title>WGS assembly of Aquilegia coerulea Goldsmith.</title>
        <authorList>
            <person name="Hodges S."/>
            <person name="Kramer E."/>
            <person name="Nordborg M."/>
            <person name="Tomkins J."/>
            <person name="Borevitz J."/>
            <person name="Derieg N."/>
            <person name="Yan J."/>
            <person name="Mihaltcheva S."/>
            <person name="Hayes R.D."/>
            <person name="Rokhsar D."/>
        </authorList>
    </citation>
    <scope>NUCLEOTIDE SEQUENCE [LARGE SCALE GENOMIC DNA]</scope>
    <source>
        <strain evidence="2">cv. Goldsmith</strain>
    </source>
</reference>
<dbReference type="Proteomes" id="UP000230069">
    <property type="component" value="Unassembled WGS sequence"/>
</dbReference>
<keyword evidence="2" id="KW-1185">Reference proteome</keyword>
<accession>A0A2G5C2E2</accession>
<name>A0A2G5C2E2_AQUCA</name>
<sequence length="115" mass="12577">MPMSVILRSPPLIFTISLRSEPASVDHLNILYSPSELLNTGKLSNLSTSCVESREIKALSDFGNLKDACGNNPLTLPSTHFQSGRKPTALHITTTDHQEAFITILCGPRFTCPRP</sequence>
<dbReference type="AlphaFoldDB" id="A0A2G5C2E2"/>
<protein>
    <submittedName>
        <fullName evidence="1">Uncharacterized protein</fullName>
    </submittedName>
</protein>
<proteinExistence type="predicted"/>
<dbReference type="EMBL" id="KZ305131">
    <property type="protein sequence ID" value="PIA25415.1"/>
    <property type="molecule type" value="Genomic_DNA"/>
</dbReference>
<gene>
    <name evidence="1" type="ORF">AQUCO_11500012v1</name>
</gene>
<organism evidence="1 2">
    <name type="scientific">Aquilegia coerulea</name>
    <name type="common">Rocky mountain columbine</name>
    <dbReference type="NCBI Taxonomy" id="218851"/>
    <lineage>
        <taxon>Eukaryota</taxon>
        <taxon>Viridiplantae</taxon>
        <taxon>Streptophyta</taxon>
        <taxon>Embryophyta</taxon>
        <taxon>Tracheophyta</taxon>
        <taxon>Spermatophyta</taxon>
        <taxon>Magnoliopsida</taxon>
        <taxon>Ranunculales</taxon>
        <taxon>Ranunculaceae</taxon>
        <taxon>Thalictroideae</taxon>
        <taxon>Aquilegia</taxon>
    </lineage>
</organism>
<evidence type="ECO:0000313" key="2">
    <source>
        <dbReference type="Proteomes" id="UP000230069"/>
    </source>
</evidence>